<sequence length="101" mass="10932">MSDPGGTLDPMAGGMSSRRGEPLAQRVANTRARQDPPAAPEVRHCWYVGPCGRQAALLLSWRRTTPDAPWEGYIAVVAPDEAGGWSLVTMWVSAAMLEPRD</sequence>
<evidence type="ECO:0000256" key="1">
    <source>
        <dbReference type="SAM" id="MobiDB-lite"/>
    </source>
</evidence>
<reference evidence="2 3" key="1">
    <citation type="submission" date="2018-04" db="EMBL/GenBank/DDBJ databases">
        <title>Genome of Nocardioides gansuensis WSJ-1.</title>
        <authorList>
            <person name="Wu S."/>
            <person name="Wang G."/>
        </authorList>
    </citation>
    <scope>NUCLEOTIDE SEQUENCE [LARGE SCALE GENOMIC DNA]</scope>
    <source>
        <strain evidence="2 3">WSJ-1</strain>
    </source>
</reference>
<protein>
    <submittedName>
        <fullName evidence="2">Uncharacterized protein</fullName>
    </submittedName>
</protein>
<evidence type="ECO:0000313" key="3">
    <source>
        <dbReference type="Proteomes" id="UP000246018"/>
    </source>
</evidence>
<dbReference type="Proteomes" id="UP000246018">
    <property type="component" value="Unassembled WGS sequence"/>
</dbReference>
<dbReference type="AlphaFoldDB" id="A0A2T8F8X9"/>
<name>A0A2T8F8X9_9ACTN</name>
<evidence type="ECO:0000313" key="2">
    <source>
        <dbReference type="EMBL" id="PVG82149.1"/>
    </source>
</evidence>
<organism evidence="2 3">
    <name type="scientific">Nocardioides gansuensis</name>
    <dbReference type="NCBI Taxonomy" id="2138300"/>
    <lineage>
        <taxon>Bacteria</taxon>
        <taxon>Bacillati</taxon>
        <taxon>Actinomycetota</taxon>
        <taxon>Actinomycetes</taxon>
        <taxon>Propionibacteriales</taxon>
        <taxon>Nocardioidaceae</taxon>
        <taxon>Nocardioides</taxon>
    </lineage>
</organism>
<proteinExistence type="predicted"/>
<gene>
    <name evidence="2" type="ORF">DDE18_15855</name>
</gene>
<feature type="region of interest" description="Disordered" evidence="1">
    <location>
        <begin position="1"/>
        <end position="39"/>
    </location>
</feature>
<accession>A0A2T8F8X9</accession>
<keyword evidence="3" id="KW-1185">Reference proteome</keyword>
<dbReference type="EMBL" id="QDGZ01000006">
    <property type="protein sequence ID" value="PVG82149.1"/>
    <property type="molecule type" value="Genomic_DNA"/>
</dbReference>
<comment type="caution">
    <text evidence="2">The sequence shown here is derived from an EMBL/GenBank/DDBJ whole genome shotgun (WGS) entry which is preliminary data.</text>
</comment>